<gene>
    <name evidence="2" type="ORF">GCM10023214_75740</name>
</gene>
<protein>
    <submittedName>
        <fullName evidence="2">Serine hydrolase domain-containing protein</fullName>
    </submittedName>
</protein>
<dbReference type="PANTHER" id="PTHR46825:SF7">
    <property type="entry name" value="D-ALANYL-D-ALANINE CARBOXYPEPTIDASE"/>
    <property type="match status" value="1"/>
</dbReference>
<dbReference type="GO" id="GO:0016787">
    <property type="term" value="F:hydrolase activity"/>
    <property type="evidence" value="ECO:0007669"/>
    <property type="project" value="UniProtKB-KW"/>
</dbReference>
<dbReference type="EMBL" id="BAABIB010000169">
    <property type="protein sequence ID" value="GAA4670051.1"/>
    <property type="molecule type" value="Genomic_DNA"/>
</dbReference>
<dbReference type="Proteomes" id="UP001500192">
    <property type="component" value="Unassembled WGS sequence"/>
</dbReference>
<proteinExistence type="predicted"/>
<organism evidence="2 3">
    <name type="scientific">Amycolatopsis dongchuanensis</name>
    <dbReference type="NCBI Taxonomy" id="1070866"/>
    <lineage>
        <taxon>Bacteria</taxon>
        <taxon>Bacillati</taxon>
        <taxon>Actinomycetota</taxon>
        <taxon>Actinomycetes</taxon>
        <taxon>Pseudonocardiales</taxon>
        <taxon>Pseudonocardiaceae</taxon>
        <taxon>Amycolatopsis</taxon>
    </lineage>
</organism>
<evidence type="ECO:0000313" key="2">
    <source>
        <dbReference type="EMBL" id="GAA4670051.1"/>
    </source>
</evidence>
<dbReference type="Gene3D" id="3.40.710.10">
    <property type="entry name" value="DD-peptidase/beta-lactamase superfamily"/>
    <property type="match status" value="1"/>
</dbReference>
<name>A0ABP8VR08_9PSEU</name>
<reference evidence="3" key="1">
    <citation type="journal article" date="2019" name="Int. J. Syst. Evol. Microbiol.">
        <title>The Global Catalogue of Microorganisms (GCM) 10K type strain sequencing project: providing services to taxonomists for standard genome sequencing and annotation.</title>
        <authorList>
            <consortium name="The Broad Institute Genomics Platform"/>
            <consortium name="The Broad Institute Genome Sequencing Center for Infectious Disease"/>
            <person name="Wu L."/>
            <person name="Ma J."/>
        </authorList>
    </citation>
    <scope>NUCLEOTIDE SEQUENCE [LARGE SCALE GENOMIC DNA]</scope>
    <source>
        <strain evidence="3">JCM 18054</strain>
    </source>
</reference>
<dbReference type="SUPFAM" id="SSF56601">
    <property type="entry name" value="beta-lactamase/transpeptidase-like"/>
    <property type="match status" value="1"/>
</dbReference>
<evidence type="ECO:0000313" key="3">
    <source>
        <dbReference type="Proteomes" id="UP001500192"/>
    </source>
</evidence>
<comment type="caution">
    <text evidence="2">The sequence shown here is derived from an EMBL/GenBank/DDBJ whole genome shotgun (WGS) entry which is preliminary data.</text>
</comment>
<dbReference type="Pfam" id="PF00144">
    <property type="entry name" value="Beta-lactamase"/>
    <property type="match status" value="1"/>
</dbReference>
<dbReference type="InterPro" id="IPR001466">
    <property type="entry name" value="Beta-lactam-related"/>
</dbReference>
<dbReference type="InterPro" id="IPR012338">
    <property type="entry name" value="Beta-lactam/transpept-like"/>
</dbReference>
<accession>A0ABP8VR08</accession>
<dbReference type="InterPro" id="IPR050491">
    <property type="entry name" value="AmpC-like"/>
</dbReference>
<dbReference type="PANTHER" id="PTHR46825">
    <property type="entry name" value="D-ALANYL-D-ALANINE-CARBOXYPEPTIDASE/ENDOPEPTIDASE AMPH"/>
    <property type="match status" value="1"/>
</dbReference>
<sequence>MMRGAVVGLVALVTLNTGVGVAAQDPLRLELRAAIDRTVLGAALRWTDHGRTWTATAGSARADRRQQVPADGTYRIGSITKAFVATVVLQLADEGRLGLDEPLRRYLPDALPPAYRLVTVRELLQHTSGVPDYRPEVMADAESALRDRWRQWRPAELVAIATAHPPLAEPGTALSYANTNYVLLGLLIRQVTGRSWAQEVTDRLIRPLRLVQTTVPETDPRLPGHHAHGYATVDQGLVDITDISMTAIDAAGSIISTPSDVDRFFAALLGGRLLSPTTLADMLRPFPGTLGGVAGYGLGVMTLQLPDTCGGTTLYGHGGGTFGFAGLVMASADGSRRLVVSFNTTRFDEAASPLPKLLAITDAAFCGRS</sequence>
<feature type="domain" description="Beta-lactamase-related" evidence="1">
    <location>
        <begin position="37"/>
        <end position="355"/>
    </location>
</feature>
<evidence type="ECO:0000259" key="1">
    <source>
        <dbReference type="Pfam" id="PF00144"/>
    </source>
</evidence>
<keyword evidence="2" id="KW-0378">Hydrolase</keyword>
<keyword evidence="3" id="KW-1185">Reference proteome</keyword>